<protein>
    <submittedName>
        <fullName evidence="4">RING-type domain-containing protein</fullName>
    </submittedName>
</protein>
<evidence type="ECO:0000313" key="3">
    <source>
        <dbReference type="Proteomes" id="UP000095282"/>
    </source>
</evidence>
<name>A0A1I7T2N3_9PELO</name>
<feature type="compositionally biased region" description="Acidic residues" evidence="1">
    <location>
        <begin position="55"/>
        <end position="66"/>
    </location>
</feature>
<evidence type="ECO:0000256" key="2">
    <source>
        <dbReference type="SAM" id="Phobius"/>
    </source>
</evidence>
<proteinExistence type="predicted"/>
<keyword evidence="3" id="KW-1185">Reference proteome</keyword>
<evidence type="ECO:0000313" key="4">
    <source>
        <dbReference type="WBParaSite" id="Csp11.Scaffold481.g1835.t1"/>
    </source>
</evidence>
<reference evidence="4" key="1">
    <citation type="submission" date="2016-11" db="UniProtKB">
        <authorList>
            <consortium name="WormBaseParasite"/>
        </authorList>
    </citation>
    <scope>IDENTIFICATION</scope>
</reference>
<dbReference type="Proteomes" id="UP000095282">
    <property type="component" value="Unplaced"/>
</dbReference>
<sequence length="118" mass="13482">MSDNDRKVQLFLRIYIGSILTAALAMYRISSKYGFGLESDIQAELRAKEEKEEAMSESDSSDEEESGPSYTELKCGVCLRRYSSNSEKRIPRLMKCGHTEMKLSERKKEDVSEIKINS</sequence>
<feature type="region of interest" description="Disordered" evidence="1">
    <location>
        <begin position="46"/>
        <end position="70"/>
    </location>
</feature>
<feature type="transmembrane region" description="Helical" evidence="2">
    <location>
        <begin position="12"/>
        <end position="29"/>
    </location>
</feature>
<organism evidence="3 4">
    <name type="scientific">Caenorhabditis tropicalis</name>
    <dbReference type="NCBI Taxonomy" id="1561998"/>
    <lineage>
        <taxon>Eukaryota</taxon>
        <taxon>Metazoa</taxon>
        <taxon>Ecdysozoa</taxon>
        <taxon>Nematoda</taxon>
        <taxon>Chromadorea</taxon>
        <taxon>Rhabditida</taxon>
        <taxon>Rhabditina</taxon>
        <taxon>Rhabditomorpha</taxon>
        <taxon>Rhabditoidea</taxon>
        <taxon>Rhabditidae</taxon>
        <taxon>Peloderinae</taxon>
        <taxon>Caenorhabditis</taxon>
    </lineage>
</organism>
<keyword evidence="2" id="KW-1133">Transmembrane helix</keyword>
<accession>A0A1I7T2N3</accession>
<dbReference type="WBParaSite" id="Csp11.Scaffold481.g1835.t1">
    <property type="protein sequence ID" value="Csp11.Scaffold481.g1835.t1"/>
    <property type="gene ID" value="Csp11.Scaffold481.g1835"/>
</dbReference>
<dbReference type="AlphaFoldDB" id="A0A1I7T2N3"/>
<evidence type="ECO:0000256" key="1">
    <source>
        <dbReference type="SAM" id="MobiDB-lite"/>
    </source>
</evidence>
<keyword evidence="2" id="KW-0472">Membrane</keyword>
<keyword evidence="2" id="KW-0812">Transmembrane</keyword>